<feature type="domain" description="C-type lectin" evidence="11">
    <location>
        <begin position="164"/>
        <end position="262"/>
    </location>
</feature>
<evidence type="ECO:0000256" key="1">
    <source>
        <dbReference type="ARBA" id="ARBA00000966"/>
    </source>
</evidence>
<evidence type="ECO:0000259" key="11">
    <source>
        <dbReference type="PROSITE" id="PS50041"/>
    </source>
</evidence>
<accession>A0A8S3Q556</accession>
<dbReference type="Gene3D" id="1.50.10.10">
    <property type="match status" value="1"/>
</dbReference>
<evidence type="ECO:0000256" key="9">
    <source>
        <dbReference type="PROSITE-ProRule" id="PRU10060"/>
    </source>
</evidence>
<dbReference type="InterPro" id="IPR018221">
    <property type="entry name" value="Glyco_hydro_9_His_AS"/>
</dbReference>
<dbReference type="GO" id="GO:0030245">
    <property type="term" value="P:cellulose catabolic process"/>
    <property type="evidence" value="ECO:0007669"/>
    <property type="project" value="UniProtKB-KW"/>
</dbReference>
<dbReference type="InterPro" id="IPR012341">
    <property type="entry name" value="6hp_glycosidase-like_sf"/>
</dbReference>
<dbReference type="EC" id="3.2.1.4" evidence="10"/>
<feature type="active site" evidence="9">
    <location>
        <position position="816"/>
    </location>
</feature>
<dbReference type="PROSITE" id="PS00592">
    <property type="entry name" value="GH9_2"/>
    <property type="match status" value="1"/>
</dbReference>
<comment type="similarity">
    <text evidence="2 8 10">Belongs to the glycosyl hydrolase 9 (cellulase E) family.</text>
</comment>
<gene>
    <name evidence="12" type="ORF">MEDL_4897</name>
</gene>
<feature type="signal peptide" evidence="10">
    <location>
        <begin position="1"/>
        <end position="16"/>
    </location>
</feature>
<keyword evidence="3 8" id="KW-0378">Hydrolase</keyword>
<dbReference type="InterPro" id="IPR008928">
    <property type="entry name" value="6-hairpin_glycosidase_sf"/>
</dbReference>
<keyword evidence="6 8" id="KW-0326">Glycosidase</keyword>
<dbReference type="InterPro" id="IPR001701">
    <property type="entry name" value="Glyco_hydro_9"/>
</dbReference>
<evidence type="ECO:0000256" key="3">
    <source>
        <dbReference type="ARBA" id="ARBA00022801"/>
    </source>
</evidence>
<dbReference type="GO" id="GO:0008810">
    <property type="term" value="F:cellulase activity"/>
    <property type="evidence" value="ECO:0007669"/>
    <property type="project" value="UniProtKB-EC"/>
</dbReference>
<keyword evidence="13" id="KW-1185">Reference proteome</keyword>
<feature type="active site" evidence="8">
    <location>
        <position position="763"/>
    </location>
</feature>
<evidence type="ECO:0000313" key="12">
    <source>
        <dbReference type="EMBL" id="CAG2189543.1"/>
    </source>
</evidence>
<dbReference type="InterPro" id="IPR016186">
    <property type="entry name" value="C-type_lectin-like/link_sf"/>
</dbReference>
<dbReference type="InterPro" id="IPR016187">
    <property type="entry name" value="CTDL_fold"/>
</dbReference>
<keyword evidence="10" id="KW-0732">Signal</keyword>
<keyword evidence="7 8" id="KW-0624">Polysaccharide degradation</keyword>
<dbReference type="Pfam" id="PF00059">
    <property type="entry name" value="Lectin_C"/>
    <property type="match status" value="1"/>
</dbReference>
<evidence type="ECO:0000256" key="10">
    <source>
        <dbReference type="RuleBase" id="RU361166"/>
    </source>
</evidence>
<dbReference type="CDD" id="cd00037">
    <property type="entry name" value="CLECT"/>
    <property type="match status" value="1"/>
</dbReference>
<evidence type="ECO:0000256" key="2">
    <source>
        <dbReference type="ARBA" id="ARBA00007072"/>
    </source>
</evidence>
<keyword evidence="5 8" id="KW-0119">Carbohydrate metabolism</keyword>
<reference evidence="12" key="1">
    <citation type="submission" date="2021-03" db="EMBL/GenBank/DDBJ databases">
        <authorList>
            <person name="Bekaert M."/>
        </authorList>
    </citation>
    <scope>NUCLEOTIDE SEQUENCE</scope>
</reference>
<evidence type="ECO:0000313" key="13">
    <source>
        <dbReference type="Proteomes" id="UP000683360"/>
    </source>
</evidence>
<dbReference type="Proteomes" id="UP000683360">
    <property type="component" value="Unassembled WGS sequence"/>
</dbReference>
<dbReference type="AlphaFoldDB" id="A0A8S3Q556"/>
<dbReference type="Gene3D" id="3.10.100.10">
    <property type="entry name" value="Mannose-Binding Protein A, subunit A"/>
    <property type="match status" value="1"/>
</dbReference>
<comment type="catalytic activity">
    <reaction evidence="1 10">
        <text>Endohydrolysis of (1-&gt;4)-beta-D-glucosidic linkages in cellulose, lichenin and cereal beta-D-glucans.</text>
        <dbReference type="EC" id="3.2.1.4"/>
    </reaction>
</comment>
<dbReference type="SUPFAM" id="SSF56436">
    <property type="entry name" value="C-type lectin-like"/>
    <property type="match status" value="1"/>
</dbReference>
<dbReference type="EMBL" id="CAJPWZ010000295">
    <property type="protein sequence ID" value="CAG2189543.1"/>
    <property type="molecule type" value="Genomic_DNA"/>
</dbReference>
<organism evidence="12 13">
    <name type="scientific">Mytilus edulis</name>
    <name type="common">Blue mussel</name>
    <dbReference type="NCBI Taxonomy" id="6550"/>
    <lineage>
        <taxon>Eukaryota</taxon>
        <taxon>Metazoa</taxon>
        <taxon>Spiralia</taxon>
        <taxon>Lophotrochozoa</taxon>
        <taxon>Mollusca</taxon>
        <taxon>Bivalvia</taxon>
        <taxon>Autobranchia</taxon>
        <taxon>Pteriomorphia</taxon>
        <taxon>Mytilida</taxon>
        <taxon>Mytiloidea</taxon>
        <taxon>Mytilidae</taxon>
        <taxon>Mytilinae</taxon>
        <taxon>Mytilus</taxon>
    </lineage>
</organism>
<dbReference type="InterPro" id="IPR001304">
    <property type="entry name" value="C-type_lectin-like"/>
</dbReference>
<protein>
    <recommendedName>
        <fullName evidence="10">Endoglucanase</fullName>
        <ecNumber evidence="10">3.2.1.4</ecNumber>
    </recommendedName>
</protein>
<name>A0A8S3Q556_MYTED</name>
<evidence type="ECO:0000256" key="7">
    <source>
        <dbReference type="ARBA" id="ARBA00023326"/>
    </source>
</evidence>
<dbReference type="PANTHER" id="PTHR22298">
    <property type="entry name" value="ENDO-1,4-BETA-GLUCANASE"/>
    <property type="match status" value="1"/>
</dbReference>
<sequence length="864" mass="95707">MWFVVILSFLSYACNGSLVDQSTQSSVNAELNGTDITKINIEVEVMKGNFHALLLRVINNEHELTSLKGQTQQMEHELENTKRTFSCEIEGLRDVTIQFEQELNETINALNTINDTIQDLSHRVSVIDDKYSPLEIPGSYGNESGLTGDKRECPLNWTRSVDFGACYFFSDERMSWNDAQAQCSKQNGSLADIYSEKEDKWVADYCNQTEGNGIWIGGKRDHGVFKWFTSNGKTKDMNYTQWITDLENVVTVYPNYISRRCDILYITMLELLALLIIVPSAAIAADISVPMTQIRDQGNGQFEGHLTFALTEEVVGWEVVVTFSAPVTGLSQWMGTEIRHSADNKVHYIVNLEYDGIQHAGTTFDITVRGTAAGGSAPTATAILKNMGIDGFTVPPIINSDGTPYNYDEVITKSILFYAAQRSGKLPADNPIPWRGDSALQDSGDNGEDLTGGWYDAGDNVKFGFPMAASTTLLSWSLLQYKDAYQASGQLDAMYDCIRWPLEWLIKCHTGTNELYVQVGDGQKDHGVWGRPEDMKMDRPSYKITASKPGSDAAGEYAAAMAVGSIVFKDKDPAFSAKLLTHAKQIYDFAKTYKGKYSASVTEAAAYYNSDNYVDELSWAAAWLYMATNTSQYLTDAESSYLSGAAWGQSWDEKNAGTMILLYKITSKDKYKQDIEATFTNWLPGGTQSGRIPYTAKELAFRSVWGSLRYASNMAFMALLAAETGLHPTEYRNWAKSQIGYALGDTGRSFVVGFGVNPPTQPHHRASSCPLIPAPCSWANQQEKGANPHTLYGALVGGPDQNDRYTDSRTNYINNEVACDYNAGFQGAVAGCSMRDICDIIAIGHSTRKEIKSLNKLRKRTHGL</sequence>
<keyword evidence="4 10" id="KW-0136">Cellulose degradation</keyword>
<evidence type="ECO:0000256" key="5">
    <source>
        <dbReference type="ARBA" id="ARBA00023277"/>
    </source>
</evidence>
<evidence type="ECO:0000256" key="8">
    <source>
        <dbReference type="PROSITE-ProRule" id="PRU10059"/>
    </source>
</evidence>
<proteinExistence type="inferred from homology"/>
<dbReference type="SMART" id="SM00034">
    <property type="entry name" value="CLECT"/>
    <property type="match status" value="1"/>
</dbReference>
<dbReference type="SUPFAM" id="SSF48208">
    <property type="entry name" value="Six-hairpin glycosidases"/>
    <property type="match status" value="1"/>
</dbReference>
<dbReference type="PROSITE" id="PS50041">
    <property type="entry name" value="C_TYPE_LECTIN_2"/>
    <property type="match status" value="1"/>
</dbReference>
<feature type="chain" id="PRO_5035960313" description="Endoglucanase" evidence="10">
    <location>
        <begin position="17"/>
        <end position="864"/>
    </location>
</feature>
<dbReference type="OrthoDB" id="10257085at2759"/>
<feature type="active site" evidence="9">
    <location>
        <position position="807"/>
    </location>
</feature>
<comment type="caution">
    <text evidence="12">The sequence shown here is derived from an EMBL/GenBank/DDBJ whole genome shotgun (WGS) entry which is preliminary data.</text>
</comment>
<evidence type="ECO:0000256" key="6">
    <source>
        <dbReference type="ARBA" id="ARBA00023295"/>
    </source>
</evidence>
<evidence type="ECO:0000256" key="4">
    <source>
        <dbReference type="ARBA" id="ARBA00023001"/>
    </source>
</evidence>
<dbReference type="Pfam" id="PF00759">
    <property type="entry name" value="Glyco_hydro_9"/>
    <property type="match status" value="1"/>
</dbReference>
<dbReference type="PROSITE" id="PS00698">
    <property type="entry name" value="GH9_3"/>
    <property type="match status" value="1"/>
</dbReference>
<dbReference type="InterPro" id="IPR033126">
    <property type="entry name" value="Glyco_hydro_9_Asp/Glu_AS"/>
</dbReference>